<gene>
    <name evidence="14" type="ORF">RU97_GL000548</name>
</gene>
<keyword evidence="8" id="KW-0067">ATP-binding</keyword>
<keyword evidence="10" id="KW-0902">Two-component regulatory system</keyword>
<comment type="subcellular location">
    <subcellularLocation>
        <location evidence="1">Cell membrane</location>
        <topology evidence="1">Multi-pass membrane protein</topology>
    </subcellularLocation>
</comment>
<evidence type="ECO:0000256" key="11">
    <source>
        <dbReference type="ARBA" id="ARBA00023136"/>
    </source>
</evidence>
<dbReference type="GO" id="GO:0005524">
    <property type="term" value="F:ATP binding"/>
    <property type="evidence" value="ECO:0007669"/>
    <property type="project" value="UniProtKB-KW"/>
</dbReference>
<feature type="transmembrane region" description="Helical" evidence="12">
    <location>
        <begin position="289"/>
        <end position="312"/>
    </location>
</feature>
<dbReference type="PANTHER" id="PTHR34220">
    <property type="entry name" value="SENSOR HISTIDINE KINASE YPDA"/>
    <property type="match status" value="1"/>
</dbReference>
<dbReference type="PANTHER" id="PTHR34220:SF11">
    <property type="entry name" value="SENSOR PROTEIN KINASE HPTS"/>
    <property type="match status" value="1"/>
</dbReference>
<dbReference type="Proteomes" id="UP000181884">
    <property type="component" value="Unassembled WGS sequence"/>
</dbReference>
<dbReference type="InterPro" id="IPR050640">
    <property type="entry name" value="Bact_2-comp_sensor_kinase"/>
</dbReference>
<organism evidence="14 15">
    <name type="scientific">Enterococcus canis</name>
    <dbReference type="NCBI Taxonomy" id="214095"/>
    <lineage>
        <taxon>Bacteria</taxon>
        <taxon>Bacillati</taxon>
        <taxon>Bacillota</taxon>
        <taxon>Bacilli</taxon>
        <taxon>Lactobacillales</taxon>
        <taxon>Enterococcaceae</taxon>
        <taxon>Enterococcus</taxon>
    </lineage>
</organism>
<evidence type="ECO:0000256" key="10">
    <source>
        <dbReference type="ARBA" id="ARBA00023012"/>
    </source>
</evidence>
<evidence type="ECO:0000256" key="1">
    <source>
        <dbReference type="ARBA" id="ARBA00004651"/>
    </source>
</evidence>
<keyword evidence="3" id="KW-0597">Phosphoprotein</keyword>
<dbReference type="Gene3D" id="3.30.565.10">
    <property type="entry name" value="Histidine kinase-like ATPase, C-terminal domain"/>
    <property type="match status" value="1"/>
</dbReference>
<evidence type="ECO:0000256" key="9">
    <source>
        <dbReference type="ARBA" id="ARBA00022989"/>
    </source>
</evidence>
<dbReference type="AlphaFoldDB" id="A0A1L8RKT8"/>
<evidence type="ECO:0000256" key="8">
    <source>
        <dbReference type="ARBA" id="ARBA00022840"/>
    </source>
</evidence>
<dbReference type="GO" id="GO:0000155">
    <property type="term" value="F:phosphorelay sensor kinase activity"/>
    <property type="evidence" value="ECO:0007669"/>
    <property type="project" value="InterPro"/>
</dbReference>
<dbReference type="Pfam" id="PF06580">
    <property type="entry name" value="His_kinase"/>
    <property type="match status" value="1"/>
</dbReference>
<dbReference type="RefSeq" id="WP_067392695.1">
    <property type="nucleotide sequence ID" value="NZ_JXKH01000001.1"/>
</dbReference>
<evidence type="ECO:0000256" key="4">
    <source>
        <dbReference type="ARBA" id="ARBA00022679"/>
    </source>
</evidence>
<dbReference type="Pfam" id="PF02518">
    <property type="entry name" value="HATPase_c"/>
    <property type="match status" value="1"/>
</dbReference>
<evidence type="ECO:0000313" key="14">
    <source>
        <dbReference type="EMBL" id="OJG20315.1"/>
    </source>
</evidence>
<evidence type="ECO:0000256" key="7">
    <source>
        <dbReference type="ARBA" id="ARBA00022777"/>
    </source>
</evidence>
<evidence type="ECO:0000313" key="15">
    <source>
        <dbReference type="Proteomes" id="UP000181884"/>
    </source>
</evidence>
<evidence type="ECO:0000256" key="12">
    <source>
        <dbReference type="SAM" id="Phobius"/>
    </source>
</evidence>
<dbReference type="PROSITE" id="PS50109">
    <property type="entry name" value="HIS_KIN"/>
    <property type="match status" value="1"/>
</dbReference>
<keyword evidence="11 12" id="KW-0472">Membrane</keyword>
<comment type="caution">
    <text evidence="14">The sequence shown here is derived from an EMBL/GenBank/DDBJ whole genome shotgun (WGS) entry which is preliminary data.</text>
</comment>
<dbReference type="InterPro" id="IPR003594">
    <property type="entry name" value="HATPase_dom"/>
</dbReference>
<dbReference type="InterPro" id="IPR036890">
    <property type="entry name" value="HATPase_C_sf"/>
</dbReference>
<dbReference type="GO" id="GO:0005886">
    <property type="term" value="C:plasma membrane"/>
    <property type="evidence" value="ECO:0007669"/>
    <property type="project" value="UniProtKB-SubCell"/>
</dbReference>
<feature type="domain" description="Histidine kinase" evidence="13">
    <location>
        <begin position="478"/>
        <end position="587"/>
    </location>
</feature>
<dbReference type="InterPro" id="IPR010559">
    <property type="entry name" value="Sig_transdc_His_kin_internal"/>
</dbReference>
<keyword evidence="7" id="KW-0418">Kinase</keyword>
<keyword evidence="2" id="KW-1003">Cell membrane</keyword>
<dbReference type="SMART" id="SM00387">
    <property type="entry name" value="HATPase_c"/>
    <property type="match status" value="1"/>
</dbReference>
<proteinExistence type="predicted"/>
<keyword evidence="6" id="KW-0547">Nucleotide-binding</keyword>
<keyword evidence="15" id="KW-1185">Reference proteome</keyword>
<evidence type="ECO:0000256" key="3">
    <source>
        <dbReference type="ARBA" id="ARBA00022553"/>
    </source>
</evidence>
<evidence type="ECO:0000259" key="13">
    <source>
        <dbReference type="PROSITE" id="PS50109"/>
    </source>
</evidence>
<evidence type="ECO:0000256" key="5">
    <source>
        <dbReference type="ARBA" id="ARBA00022692"/>
    </source>
</evidence>
<keyword evidence="4" id="KW-0808">Transferase</keyword>
<keyword evidence="9 12" id="KW-1133">Transmembrane helix</keyword>
<dbReference type="InterPro" id="IPR005467">
    <property type="entry name" value="His_kinase_dom"/>
</dbReference>
<protein>
    <recommendedName>
        <fullName evidence="13">Histidine kinase domain-containing protein</fullName>
    </recommendedName>
</protein>
<evidence type="ECO:0000256" key="6">
    <source>
        <dbReference type="ARBA" id="ARBA00022741"/>
    </source>
</evidence>
<name>A0A1L8RKT8_9ENTE</name>
<keyword evidence="5 12" id="KW-0812">Transmembrane</keyword>
<feature type="transmembrane region" description="Helical" evidence="12">
    <location>
        <begin position="20"/>
        <end position="40"/>
    </location>
</feature>
<sequence length="591" mass="68056">MIKRKWIRSLSDYSIRQQLFIIYLPIIFLSTLVIGGNLIYDSYKQLKNSYQDLAMTDALRVRSVIFESTNTFKNIAHSMSTDTDLRNLLSHNYQDYGEAIQAINHYTYIDRLQIQETSIHSLKIYTSNTTLANHKNFSLLTDADKKSTWFQQASARSDEFWRLQPSTDSLNRLILYKALPLPLSDKKAILAITMDYNFLRNRINNSNYEDQIYLNSSHLFYSDFLHNLGERPVKVTKDKVDQTQFIEVNNQQLLVASTALSLGNDTDTLYINSIDRLAYANLQSNILKWASLLGLVLFTTFILVLIFANFFVDRVKKLQSAVYHAALEDYEFFGNISGNDEISKISLDFHTIVQKIKKNEEAIYQSQIHEQELLNQQQQMEFSILASQINPHFLFNTLETIRMTALKNQDRTVADSIKLLSKSMRYTLDNEGKKITLLADELQAIEVYAAIQKMRFGDRVNLYYQIDKQIDPTKMVLLPLLIQPLIENAISHGLEGLTRPGKILLQIQKDGETLIITVTDNGGGIPAERLTRLQKDIEQNDLENTKNIGLRNVNNRIKLFYGKEYGMQISSQLNDGTTVRLQIKIMTTSFQ</sequence>
<dbReference type="EMBL" id="JXKH01000001">
    <property type="protein sequence ID" value="OJG20315.1"/>
    <property type="molecule type" value="Genomic_DNA"/>
</dbReference>
<dbReference type="SUPFAM" id="SSF55874">
    <property type="entry name" value="ATPase domain of HSP90 chaperone/DNA topoisomerase II/histidine kinase"/>
    <property type="match status" value="1"/>
</dbReference>
<accession>A0A1L8RKT8</accession>
<reference evidence="14 15" key="1">
    <citation type="submission" date="2014-12" db="EMBL/GenBank/DDBJ databases">
        <title>Draft genome sequences of 29 type strains of Enterococci.</title>
        <authorList>
            <person name="Zhong Z."/>
            <person name="Sun Z."/>
            <person name="Liu W."/>
            <person name="Zhang W."/>
            <person name="Zhang H."/>
        </authorList>
    </citation>
    <scope>NUCLEOTIDE SEQUENCE [LARGE SCALE GENOMIC DNA]</scope>
    <source>
        <strain evidence="14 15">DSM 17029</strain>
    </source>
</reference>
<evidence type="ECO:0000256" key="2">
    <source>
        <dbReference type="ARBA" id="ARBA00022475"/>
    </source>
</evidence>
<dbReference type="STRING" id="214095.RU97_GL000548"/>